<comment type="similarity">
    <text evidence="3 9">Belongs to the methylenetetrahydrofolate reductase family.</text>
</comment>
<comment type="cofactor">
    <cofactor evidence="1 9">
        <name>FAD</name>
        <dbReference type="ChEBI" id="CHEBI:57692"/>
    </cofactor>
</comment>
<comment type="pathway">
    <text evidence="7">Amino-acid biosynthesis; L-methionine biosynthesis via de novo pathway.</text>
</comment>
<keyword evidence="5 9" id="KW-0274">FAD</keyword>
<dbReference type="GO" id="GO:0106312">
    <property type="term" value="F:methylenetetrahydrofolate reductase (NADH) activity"/>
    <property type="evidence" value="ECO:0007669"/>
    <property type="project" value="UniProtKB-EC"/>
</dbReference>
<dbReference type="UniPathway" id="UPA00193"/>
<dbReference type="Proteomes" id="UP000425960">
    <property type="component" value="Chromosome"/>
</dbReference>
<gene>
    <name evidence="10" type="ORF">DSCO28_51450</name>
</gene>
<comment type="pathway">
    <text evidence="2 9">One-carbon metabolism; tetrahydrofolate interconversion.</text>
</comment>
<evidence type="ECO:0000313" key="10">
    <source>
        <dbReference type="EMBL" id="BBO84579.1"/>
    </source>
</evidence>
<evidence type="ECO:0000256" key="9">
    <source>
        <dbReference type="RuleBase" id="RU003862"/>
    </source>
</evidence>
<evidence type="ECO:0000256" key="6">
    <source>
        <dbReference type="ARBA" id="ARBA00023002"/>
    </source>
</evidence>
<dbReference type="PANTHER" id="PTHR45754">
    <property type="entry name" value="METHYLENETETRAHYDROFOLATE REDUCTASE"/>
    <property type="match status" value="1"/>
</dbReference>
<dbReference type="EMBL" id="AP021876">
    <property type="protein sequence ID" value="BBO84579.1"/>
    <property type="molecule type" value="Genomic_DNA"/>
</dbReference>
<organism evidence="10 11">
    <name type="scientific">Desulfosarcina ovata subsp. sediminis</name>
    <dbReference type="NCBI Taxonomy" id="885957"/>
    <lineage>
        <taxon>Bacteria</taxon>
        <taxon>Pseudomonadati</taxon>
        <taxon>Thermodesulfobacteriota</taxon>
        <taxon>Desulfobacteria</taxon>
        <taxon>Desulfobacterales</taxon>
        <taxon>Desulfosarcinaceae</taxon>
        <taxon>Desulfosarcina</taxon>
    </lineage>
</organism>
<dbReference type="Gene3D" id="3.20.20.220">
    <property type="match status" value="1"/>
</dbReference>
<dbReference type="GO" id="GO:0035999">
    <property type="term" value="P:tetrahydrofolate interconversion"/>
    <property type="evidence" value="ECO:0007669"/>
    <property type="project" value="UniProtKB-UniPathway"/>
</dbReference>
<protein>
    <recommendedName>
        <fullName evidence="9">Methylenetetrahydrofolate reductase</fullName>
    </recommendedName>
</protein>
<keyword evidence="6 9" id="KW-0560">Oxidoreductase</keyword>
<dbReference type="GO" id="GO:0005829">
    <property type="term" value="C:cytosol"/>
    <property type="evidence" value="ECO:0007669"/>
    <property type="project" value="TreeGrafter"/>
</dbReference>
<dbReference type="PANTHER" id="PTHR45754:SF3">
    <property type="entry name" value="METHYLENETETRAHYDROFOLATE REDUCTASE (NADPH)"/>
    <property type="match status" value="1"/>
</dbReference>
<dbReference type="RefSeq" id="WP_155312033.1">
    <property type="nucleotide sequence ID" value="NZ_AP021876.1"/>
</dbReference>
<dbReference type="SUPFAM" id="SSF51730">
    <property type="entry name" value="FAD-linked oxidoreductase"/>
    <property type="match status" value="1"/>
</dbReference>
<sequence length="267" mass="28873">MLNEKFVITIEVVPPDGPDPSELLKALGKLADLAFYGFSVATNPVAKPRMSAMALCALIQRHTGKPAILHLTTRDHNRLSLQGELWGARALGLQTVMVATGDFVALKDRHHTTTVRDADVYDLVGMAREAGFKTGVVFDTHPESNGLPQAVGHLKRKVDAGAQFAVTQPVYDDAGADAIAKATADINIPMIMGILPLRTPRHAEFLHSRVAGIAVPETLRHRMHAAADPVVEGAANAREMLAIARQRFAGACIMPPFDHYEVLDEIL</sequence>
<evidence type="ECO:0000313" key="11">
    <source>
        <dbReference type="Proteomes" id="UP000425960"/>
    </source>
</evidence>
<dbReference type="GO" id="GO:0009086">
    <property type="term" value="P:methionine biosynthetic process"/>
    <property type="evidence" value="ECO:0007669"/>
    <property type="project" value="TreeGrafter"/>
</dbReference>
<evidence type="ECO:0000256" key="7">
    <source>
        <dbReference type="ARBA" id="ARBA00034478"/>
    </source>
</evidence>
<dbReference type="CDD" id="cd00537">
    <property type="entry name" value="MTHFR"/>
    <property type="match status" value="1"/>
</dbReference>
<evidence type="ECO:0000256" key="4">
    <source>
        <dbReference type="ARBA" id="ARBA00022630"/>
    </source>
</evidence>
<evidence type="ECO:0000256" key="8">
    <source>
        <dbReference type="ARBA" id="ARBA00048628"/>
    </source>
</evidence>
<dbReference type="InterPro" id="IPR003171">
    <property type="entry name" value="Mehydrof_redctse-like"/>
</dbReference>
<keyword evidence="4 9" id="KW-0285">Flavoprotein</keyword>
<dbReference type="InterPro" id="IPR029041">
    <property type="entry name" value="FAD-linked_oxidoreductase-like"/>
</dbReference>
<dbReference type="AlphaFoldDB" id="A0A5K7ZWE8"/>
<accession>A0A5K7ZWE8</accession>
<evidence type="ECO:0000256" key="2">
    <source>
        <dbReference type="ARBA" id="ARBA00004777"/>
    </source>
</evidence>
<evidence type="ECO:0000256" key="3">
    <source>
        <dbReference type="ARBA" id="ARBA00006743"/>
    </source>
</evidence>
<proteinExistence type="inferred from homology"/>
<evidence type="ECO:0000256" key="1">
    <source>
        <dbReference type="ARBA" id="ARBA00001974"/>
    </source>
</evidence>
<dbReference type="Pfam" id="PF02219">
    <property type="entry name" value="MTHFR"/>
    <property type="match status" value="1"/>
</dbReference>
<evidence type="ECO:0000256" key="5">
    <source>
        <dbReference type="ARBA" id="ARBA00022827"/>
    </source>
</evidence>
<dbReference type="GO" id="GO:0071949">
    <property type="term" value="F:FAD binding"/>
    <property type="evidence" value="ECO:0007669"/>
    <property type="project" value="TreeGrafter"/>
</dbReference>
<reference evidence="10 11" key="1">
    <citation type="submission" date="2019-11" db="EMBL/GenBank/DDBJ databases">
        <title>Comparative genomics of hydrocarbon-degrading Desulfosarcina strains.</title>
        <authorList>
            <person name="Watanabe M."/>
            <person name="Kojima H."/>
            <person name="Fukui M."/>
        </authorList>
    </citation>
    <scope>NUCLEOTIDE SEQUENCE [LARGE SCALE GENOMIC DNA]</scope>
    <source>
        <strain evidence="10 11">28bB2T</strain>
    </source>
</reference>
<comment type="catalytic activity">
    <reaction evidence="8">
        <text>(6S)-5-methyl-5,6,7,8-tetrahydrofolate + NAD(+) = (6R)-5,10-methylene-5,6,7,8-tetrahydrofolate + NADH + H(+)</text>
        <dbReference type="Rhea" id="RHEA:19821"/>
        <dbReference type="ChEBI" id="CHEBI:15378"/>
        <dbReference type="ChEBI" id="CHEBI:15636"/>
        <dbReference type="ChEBI" id="CHEBI:18608"/>
        <dbReference type="ChEBI" id="CHEBI:57540"/>
        <dbReference type="ChEBI" id="CHEBI:57945"/>
        <dbReference type="EC" id="1.5.1.54"/>
    </reaction>
    <physiologicalReaction direction="right-to-left" evidence="8">
        <dbReference type="Rhea" id="RHEA:19823"/>
    </physiologicalReaction>
</comment>
<dbReference type="KEGG" id="dov:DSCO28_51450"/>
<name>A0A5K7ZWE8_9BACT</name>